<feature type="transmembrane region" description="Helical" evidence="1">
    <location>
        <begin position="123"/>
        <end position="143"/>
    </location>
</feature>
<evidence type="ECO:0000313" key="3">
    <source>
        <dbReference type="Proteomes" id="UP001642540"/>
    </source>
</evidence>
<keyword evidence="1" id="KW-1133">Transmembrane helix</keyword>
<keyword evidence="3" id="KW-1185">Reference proteome</keyword>
<keyword evidence="1" id="KW-0812">Transmembrane</keyword>
<name>A0ABP1Q8P6_9HEXA</name>
<feature type="transmembrane region" description="Helical" evidence="1">
    <location>
        <begin position="93"/>
        <end position="111"/>
    </location>
</feature>
<feature type="transmembrane region" description="Helical" evidence="1">
    <location>
        <begin position="49"/>
        <end position="72"/>
    </location>
</feature>
<organism evidence="2 3">
    <name type="scientific">Orchesella dallaii</name>
    <dbReference type="NCBI Taxonomy" id="48710"/>
    <lineage>
        <taxon>Eukaryota</taxon>
        <taxon>Metazoa</taxon>
        <taxon>Ecdysozoa</taxon>
        <taxon>Arthropoda</taxon>
        <taxon>Hexapoda</taxon>
        <taxon>Collembola</taxon>
        <taxon>Entomobryomorpha</taxon>
        <taxon>Entomobryoidea</taxon>
        <taxon>Orchesellidae</taxon>
        <taxon>Orchesellinae</taxon>
        <taxon>Orchesella</taxon>
    </lineage>
</organism>
<feature type="transmembrane region" description="Helical" evidence="1">
    <location>
        <begin position="20"/>
        <end position="43"/>
    </location>
</feature>
<reference evidence="2 3" key="1">
    <citation type="submission" date="2024-08" db="EMBL/GenBank/DDBJ databases">
        <authorList>
            <person name="Cucini C."/>
            <person name="Frati F."/>
        </authorList>
    </citation>
    <scope>NUCLEOTIDE SEQUENCE [LARGE SCALE GENOMIC DNA]</scope>
</reference>
<sequence>MTTHPMCGANLRRATKVVAFGDAILSGITVFVALLVLYTFFMSVKDPEVSAYAIGGVIIFVVLMIINVYLAFRLYRSAHERNLERLNQYRETALIVLTLSSILALLIRHAANNAGPNALYPLLWFYILCIISTVFRVYMYLVVKAFLEEFQLV</sequence>
<evidence type="ECO:0000313" key="2">
    <source>
        <dbReference type="EMBL" id="CAL8088860.1"/>
    </source>
</evidence>
<evidence type="ECO:0000256" key="1">
    <source>
        <dbReference type="SAM" id="Phobius"/>
    </source>
</evidence>
<comment type="caution">
    <text evidence="2">The sequence shown here is derived from an EMBL/GenBank/DDBJ whole genome shotgun (WGS) entry which is preliminary data.</text>
</comment>
<keyword evidence="1" id="KW-0472">Membrane</keyword>
<dbReference type="EMBL" id="CAXLJM020000023">
    <property type="protein sequence ID" value="CAL8088860.1"/>
    <property type="molecule type" value="Genomic_DNA"/>
</dbReference>
<protein>
    <submittedName>
        <fullName evidence="2">Uncharacterized protein</fullName>
    </submittedName>
</protein>
<dbReference type="Proteomes" id="UP001642540">
    <property type="component" value="Unassembled WGS sequence"/>
</dbReference>
<gene>
    <name evidence="2" type="ORF">ODALV1_LOCUS7186</name>
</gene>
<proteinExistence type="predicted"/>
<accession>A0ABP1Q8P6</accession>